<comment type="similarity">
    <text evidence="3">Belongs to the methyltransferase superfamily. Arsenite methyltransferase family.</text>
</comment>
<evidence type="ECO:0000259" key="9">
    <source>
        <dbReference type="Pfam" id="PF13847"/>
    </source>
</evidence>
<dbReference type="InterPro" id="IPR026669">
    <property type="entry name" value="Arsenite_MeTrfase-like"/>
</dbReference>
<evidence type="ECO:0000313" key="10">
    <source>
        <dbReference type="EMBL" id="EPG74866.1"/>
    </source>
</evidence>
<proteinExistence type="inferred from homology"/>
<dbReference type="PANTHER" id="PTHR43675:SF8">
    <property type="entry name" value="ARSENITE METHYLTRANSFERASE"/>
    <property type="match status" value="1"/>
</dbReference>
<evidence type="ECO:0000256" key="4">
    <source>
        <dbReference type="ARBA" id="ARBA00034521"/>
    </source>
</evidence>
<keyword evidence="10" id="KW-0489">Methyltransferase</keyword>
<evidence type="ECO:0000256" key="5">
    <source>
        <dbReference type="ARBA" id="ARBA00034545"/>
    </source>
</evidence>
<keyword evidence="2" id="KW-0949">S-adenosyl-L-methionine</keyword>
<name>S3UWU5_9LEPT</name>
<dbReference type="SUPFAM" id="SSF53335">
    <property type="entry name" value="S-adenosyl-L-methionine-dependent methyltransferases"/>
    <property type="match status" value="1"/>
</dbReference>
<protein>
    <recommendedName>
        <fullName evidence="5">Arsenite methyltransferase</fullName>
        <ecNumber evidence="4">2.1.1.137</ecNumber>
    </recommendedName>
</protein>
<organism evidence="10 11">
    <name type="scientific">Leptospira fainei serovar Hurstbridge str. BUT 6</name>
    <dbReference type="NCBI Taxonomy" id="1193011"/>
    <lineage>
        <taxon>Bacteria</taxon>
        <taxon>Pseudomonadati</taxon>
        <taxon>Spirochaetota</taxon>
        <taxon>Spirochaetia</taxon>
        <taxon>Leptospirales</taxon>
        <taxon>Leptospiraceae</taxon>
        <taxon>Leptospira</taxon>
    </lineage>
</organism>
<dbReference type="Proteomes" id="UP000014540">
    <property type="component" value="Unassembled WGS sequence"/>
</dbReference>
<dbReference type="GO" id="GO:0030791">
    <property type="term" value="F:arsenite methyltransferase activity"/>
    <property type="evidence" value="ECO:0007669"/>
    <property type="project" value="UniProtKB-EC"/>
</dbReference>
<gene>
    <name evidence="10" type="ORF">LEP1GSC058_1608</name>
</gene>
<dbReference type="PANTHER" id="PTHR43675">
    <property type="entry name" value="ARSENITE METHYLTRANSFERASE"/>
    <property type="match status" value="1"/>
</dbReference>
<dbReference type="InterPro" id="IPR025714">
    <property type="entry name" value="Methyltranfer_dom"/>
</dbReference>
<keyword evidence="11" id="KW-1185">Reference proteome</keyword>
<dbReference type="AlphaFoldDB" id="S3UWU5"/>
<dbReference type="STRING" id="1193011.LEP1GSC058_1608"/>
<evidence type="ECO:0000256" key="8">
    <source>
        <dbReference type="ARBA" id="ARBA00048428"/>
    </source>
</evidence>
<comment type="catalytic activity">
    <reaction evidence="6">
        <text>arsenic triglutathione + [thioredoxin]-dithiol + S-adenosyl-L-methionine + 2 H2O = methylarsonous acid + [thioredoxin]-disulfide + 3 glutathione + S-adenosyl-L-homocysteine + H(+)</text>
        <dbReference type="Rhea" id="RHEA:69460"/>
        <dbReference type="Rhea" id="RHEA-COMP:10698"/>
        <dbReference type="Rhea" id="RHEA-COMP:10700"/>
        <dbReference type="ChEBI" id="CHEBI:15377"/>
        <dbReference type="ChEBI" id="CHEBI:15378"/>
        <dbReference type="ChEBI" id="CHEBI:17826"/>
        <dbReference type="ChEBI" id="CHEBI:29950"/>
        <dbReference type="ChEBI" id="CHEBI:50058"/>
        <dbReference type="ChEBI" id="CHEBI:57856"/>
        <dbReference type="ChEBI" id="CHEBI:57925"/>
        <dbReference type="ChEBI" id="CHEBI:59789"/>
        <dbReference type="ChEBI" id="CHEBI:183640"/>
        <dbReference type="EC" id="2.1.1.137"/>
    </reaction>
</comment>
<evidence type="ECO:0000256" key="3">
    <source>
        <dbReference type="ARBA" id="ARBA00034487"/>
    </source>
</evidence>
<dbReference type="Pfam" id="PF13847">
    <property type="entry name" value="Methyltransf_31"/>
    <property type="match status" value="1"/>
</dbReference>
<dbReference type="Gene3D" id="3.40.50.150">
    <property type="entry name" value="Vaccinia Virus protein VP39"/>
    <property type="match status" value="1"/>
</dbReference>
<reference evidence="10" key="1">
    <citation type="submission" date="2013-04" db="EMBL/GenBank/DDBJ databases">
        <authorList>
            <person name="Harkins D.M."/>
            <person name="Durkin A.S."/>
            <person name="Selengut J.D."/>
            <person name="Sanka R."/>
            <person name="DePew J."/>
            <person name="Purushe J."/>
            <person name="Ahmed A."/>
            <person name="van der Linden H."/>
            <person name="Goris M.G.A."/>
            <person name="Hartskeerl R.A."/>
            <person name="Vinetz J.M."/>
            <person name="Sutton G.G."/>
            <person name="Nelson W.C."/>
            <person name="Fouts D.E."/>
        </authorList>
    </citation>
    <scope>NUCLEOTIDE SEQUENCE [LARGE SCALE GENOMIC DNA]</scope>
    <source>
        <strain evidence="10">BUT 6</strain>
    </source>
</reference>
<dbReference type="EMBL" id="AKWZ02000006">
    <property type="protein sequence ID" value="EPG74866.1"/>
    <property type="molecule type" value="Genomic_DNA"/>
</dbReference>
<comment type="catalytic activity">
    <reaction evidence="7">
        <text>arsenic triglutathione + 2 [thioredoxin]-dithiol + 2 S-adenosyl-L-methionine + H2O = dimethylarsinous acid + 2 [thioredoxin]-disulfide + 3 glutathione + 2 S-adenosyl-L-homocysteine + 2 H(+)</text>
        <dbReference type="Rhea" id="RHEA:69464"/>
        <dbReference type="Rhea" id="RHEA-COMP:10698"/>
        <dbReference type="Rhea" id="RHEA-COMP:10700"/>
        <dbReference type="ChEBI" id="CHEBI:15377"/>
        <dbReference type="ChEBI" id="CHEBI:15378"/>
        <dbReference type="ChEBI" id="CHEBI:23808"/>
        <dbReference type="ChEBI" id="CHEBI:29950"/>
        <dbReference type="ChEBI" id="CHEBI:50058"/>
        <dbReference type="ChEBI" id="CHEBI:57856"/>
        <dbReference type="ChEBI" id="CHEBI:57925"/>
        <dbReference type="ChEBI" id="CHEBI:59789"/>
        <dbReference type="ChEBI" id="CHEBI:183640"/>
        <dbReference type="EC" id="2.1.1.137"/>
    </reaction>
</comment>
<evidence type="ECO:0000313" key="11">
    <source>
        <dbReference type="Proteomes" id="UP000014540"/>
    </source>
</evidence>
<sequence length="378" mass="42512">MLTSGNRRSYDLEVDNRIERIHFIGVKMATETAFETLEAVQNYYGKVLQSNKDLKTSACCNIESFPASYLPIINKIHPEVKDKFYGCGSPLPPALSGRTVLDLGCGSGRDVYLLSKLVGEDGYVIGVDMTEEQLQVALSHQDYHRVQFGYESSNVSFKKGYIEDLESLGIEDNSVDLVVSNCVINLSPNKASVFSEIFRVLRPGGELYFSDVFADRRIPEELKEDPILLGECLGGALYTEDFRRLLSQFGVKDFRIVSQTKINLQNQDIERKIGHVNFFSITYRAFKIPLEDRCEDFGQVAFYKGNLENLPYRFILDDHHLFETDKPMLVCGNTADMLSKTRYSEYFQILGDKSKHFGLFDCGPSSAGVSVSQSGACC</sequence>
<keyword evidence="1" id="KW-0808">Transferase</keyword>
<evidence type="ECO:0000256" key="1">
    <source>
        <dbReference type="ARBA" id="ARBA00022679"/>
    </source>
</evidence>
<dbReference type="GO" id="GO:0032259">
    <property type="term" value="P:methylation"/>
    <property type="evidence" value="ECO:0007669"/>
    <property type="project" value="UniProtKB-KW"/>
</dbReference>
<accession>S3UWU5</accession>
<evidence type="ECO:0000256" key="6">
    <source>
        <dbReference type="ARBA" id="ARBA00047941"/>
    </source>
</evidence>
<dbReference type="CDD" id="cd02440">
    <property type="entry name" value="AdoMet_MTases"/>
    <property type="match status" value="1"/>
</dbReference>
<dbReference type="EC" id="2.1.1.137" evidence="4"/>
<dbReference type="Gene3D" id="3.40.5.100">
    <property type="match status" value="1"/>
</dbReference>
<dbReference type="InterPro" id="IPR029063">
    <property type="entry name" value="SAM-dependent_MTases_sf"/>
</dbReference>
<feature type="domain" description="Methyltransferase" evidence="9">
    <location>
        <begin position="96"/>
        <end position="248"/>
    </location>
</feature>
<evidence type="ECO:0000256" key="2">
    <source>
        <dbReference type="ARBA" id="ARBA00022691"/>
    </source>
</evidence>
<evidence type="ECO:0000256" key="7">
    <source>
        <dbReference type="ARBA" id="ARBA00047943"/>
    </source>
</evidence>
<comment type="catalytic activity">
    <reaction evidence="8">
        <text>arsenic triglutathione + 3 [thioredoxin]-dithiol + 3 S-adenosyl-L-methionine = trimethylarsine + 3 [thioredoxin]-disulfide + 3 glutathione + 3 S-adenosyl-L-homocysteine + 3 H(+)</text>
        <dbReference type="Rhea" id="RHEA:69432"/>
        <dbReference type="Rhea" id="RHEA-COMP:10698"/>
        <dbReference type="Rhea" id="RHEA-COMP:10700"/>
        <dbReference type="ChEBI" id="CHEBI:15378"/>
        <dbReference type="ChEBI" id="CHEBI:27130"/>
        <dbReference type="ChEBI" id="CHEBI:29950"/>
        <dbReference type="ChEBI" id="CHEBI:50058"/>
        <dbReference type="ChEBI" id="CHEBI:57856"/>
        <dbReference type="ChEBI" id="CHEBI:57925"/>
        <dbReference type="ChEBI" id="CHEBI:59789"/>
        <dbReference type="ChEBI" id="CHEBI:183640"/>
        <dbReference type="EC" id="2.1.1.137"/>
    </reaction>
</comment>
<comment type="caution">
    <text evidence="10">The sequence shown here is derived from an EMBL/GenBank/DDBJ whole genome shotgun (WGS) entry which is preliminary data.</text>
</comment>